<gene>
    <name evidence="1" type="ORF">HHI36_018255</name>
</gene>
<name>A0ABD2NZJ9_9CUCU</name>
<evidence type="ECO:0000313" key="1">
    <source>
        <dbReference type="EMBL" id="KAL3284087.1"/>
    </source>
</evidence>
<keyword evidence="2" id="KW-1185">Reference proteome</keyword>
<accession>A0ABD2NZJ9</accession>
<protein>
    <recommendedName>
        <fullName evidence="3">Homing endonuclease LAGLIDADG domain-containing protein</fullName>
    </recommendedName>
</protein>
<evidence type="ECO:0008006" key="3">
    <source>
        <dbReference type="Google" id="ProtNLM"/>
    </source>
</evidence>
<sequence>MFTDSIFSESVEISKEVTNIRALFPQVNIEDIIEYMIRIPEKAGHLRIPLTLKYFFMKEEIQHVHILRDENLKHAQLIHELFPIYGVHKIMKKLTKYGNIPDRCRLVIKIY</sequence>
<comment type="caution">
    <text evidence="1">The sequence shown here is derived from an EMBL/GenBank/DDBJ whole genome shotgun (WGS) entry which is preliminary data.</text>
</comment>
<proteinExistence type="predicted"/>
<dbReference type="AlphaFoldDB" id="A0ABD2NZJ9"/>
<dbReference type="EMBL" id="JABFTP020000165">
    <property type="protein sequence ID" value="KAL3284087.1"/>
    <property type="molecule type" value="Genomic_DNA"/>
</dbReference>
<evidence type="ECO:0000313" key="2">
    <source>
        <dbReference type="Proteomes" id="UP001516400"/>
    </source>
</evidence>
<organism evidence="1 2">
    <name type="scientific">Cryptolaemus montrouzieri</name>
    <dbReference type="NCBI Taxonomy" id="559131"/>
    <lineage>
        <taxon>Eukaryota</taxon>
        <taxon>Metazoa</taxon>
        <taxon>Ecdysozoa</taxon>
        <taxon>Arthropoda</taxon>
        <taxon>Hexapoda</taxon>
        <taxon>Insecta</taxon>
        <taxon>Pterygota</taxon>
        <taxon>Neoptera</taxon>
        <taxon>Endopterygota</taxon>
        <taxon>Coleoptera</taxon>
        <taxon>Polyphaga</taxon>
        <taxon>Cucujiformia</taxon>
        <taxon>Coccinelloidea</taxon>
        <taxon>Coccinellidae</taxon>
        <taxon>Scymninae</taxon>
        <taxon>Scymnini</taxon>
        <taxon>Cryptolaemus</taxon>
    </lineage>
</organism>
<reference evidence="1 2" key="1">
    <citation type="journal article" date="2021" name="BMC Biol.">
        <title>Horizontally acquired antibacterial genes associated with adaptive radiation of ladybird beetles.</title>
        <authorList>
            <person name="Li H.S."/>
            <person name="Tang X.F."/>
            <person name="Huang Y.H."/>
            <person name="Xu Z.Y."/>
            <person name="Chen M.L."/>
            <person name="Du X.Y."/>
            <person name="Qiu B.Y."/>
            <person name="Chen P.T."/>
            <person name="Zhang W."/>
            <person name="Slipinski A."/>
            <person name="Escalona H.E."/>
            <person name="Waterhouse R.M."/>
            <person name="Zwick A."/>
            <person name="Pang H."/>
        </authorList>
    </citation>
    <scope>NUCLEOTIDE SEQUENCE [LARGE SCALE GENOMIC DNA]</scope>
    <source>
        <strain evidence="1">SYSU2018</strain>
    </source>
</reference>
<dbReference type="Proteomes" id="UP001516400">
    <property type="component" value="Unassembled WGS sequence"/>
</dbReference>